<dbReference type="Proteomes" id="UP001213504">
    <property type="component" value="Chromosome"/>
</dbReference>
<evidence type="ECO:0000256" key="1">
    <source>
        <dbReference type="SAM" id="SignalP"/>
    </source>
</evidence>
<protein>
    <recommendedName>
        <fullName evidence="6">DUF5642 domain-containing protein</fullName>
    </recommendedName>
</protein>
<feature type="signal peptide" evidence="1">
    <location>
        <begin position="1"/>
        <end position="15"/>
    </location>
</feature>
<evidence type="ECO:0000313" key="3">
    <source>
        <dbReference type="EMBL" id="WFP25566.1"/>
    </source>
</evidence>
<gene>
    <name evidence="2" type="ORF">L2299_13340</name>
    <name evidence="3" type="ORF">P9A14_03310</name>
</gene>
<dbReference type="AlphaFoldDB" id="A0AAX3T8M9"/>
<name>A0AAX3T8M9_9ACTN</name>
<reference evidence="2" key="1">
    <citation type="journal article" date="2022" name="Data Brief">
        <title>Draft genome sequence data of Gordonia hongkongensis strain EUFUS-Z928 isolated from the octocoral Eunicea fusca.</title>
        <authorList>
            <person name="Sanchez-Suarez J."/>
            <person name="Diaz L."/>
            <person name="Melo-Bolivar J."/>
            <person name="Villamil L."/>
        </authorList>
    </citation>
    <scope>NUCLEOTIDE SEQUENCE</scope>
    <source>
        <strain evidence="2">EUFUS-Z928</strain>
    </source>
</reference>
<keyword evidence="4" id="KW-1185">Reference proteome</keyword>
<sequence>MLPLLGRRRPPAALAASVVAVALGLAGCAGDPEAATAPRGPADLVLSEAQLPPAYTSAPLSVADLVAGNRAAIDASRSVRVTPEYCRPTSDAALNDRLTADNSAVLAARDGATGTLVELVTTTSRDIDADRLTTTGRCSRTTTEITTGNLAGSRVLTVYTELPQPEIDGGLLPGEQMLLTRSDVTTTLPDGGVRRQIGFAGYALLDRPASGPVSVQLTVSGATTRASDPPSIPVEPIEPSVFADLFETAVERVTTP</sequence>
<dbReference type="PROSITE" id="PS51257">
    <property type="entry name" value="PROKAR_LIPOPROTEIN"/>
    <property type="match status" value="1"/>
</dbReference>
<reference evidence="3" key="3">
    <citation type="submission" date="2023-04" db="EMBL/GenBank/DDBJ databases">
        <title>Complete genome sequence of a phthalic acid esters degrading bacterial strain.</title>
        <authorList>
            <person name="Weng L."/>
            <person name="Jia Y."/>
            <person name="Ren L."/>
        </authorList>
    </citation>
    <scope>NUCLEOTIDE SEQUENCE</scope>
    <source>
        <strain evidence="3">RL-LY01</strain>
    </source>
</reference>
<evidence type="ECO:0000313" key="5">
    <source>
        <dbReference type="Proteomes" id="UP001213504"/>
    </source>
</evidence>
<evidence type="ECO:0000313" key="4">
    <source>
        <dbReference type="Proteomes" id="UP001152308"/>
    </source>
</evidence>
<dbReference type="RefSeq" id="WP_068971645.1">
    <property type="nucleotide sequence ID" value="NZ_CP121270.1"/>
</dbReference>
<dbReference type="Proteomes" id="UP001152308">
    <property type="component" value="Unassembled WGS sequence"/>
</dbReference>
<reference evidence="2" key="2">
    <citation type="submission" date="2022-01" db="EMBL/GenBank/DDBJ databases">
        <authorList>
            <person name="Sanchez-Suarez J."/>
            <person name="Villamil L."/>
            <person name="Diaz L.E."/>
        </authorList>
    </citation>
    <scope>NUCLEOTIDE SEQUENCE</scope>
    <source>
        <strain evidence="2">EUFUS-Z928</strain>
    </source>
</reference>
<evidence type="ECO:0008006" key="6">
    <source>
        <dbReference type="Google" id="ProtNLM"/>
    </source>
</evidence>
<feature type="chain" id="PRO_5043433011" description="DUF5642 domain-containing protein" evidence="1">
    <location>
        <begin position="16"/>
        <end position="256"/>
    </location>
</feature>
<keyword evidence="1" id="KW-0732">Signal</keyword>
<accession>A0AAX3T8M9</accession>
<dbReference type="EMBL" id="CP121270">
    <property type="protein sequence ID" value="WFP25566.1"/>
    <property type="molecule type" value="Genomic_DNA"/>
</dbReference>
<dbReference type="EMBL" id="JAKJLQ010000009">
    <property type="protein sequence ID" value="MDF6102042.1"/>
    <property type="molecule type" value="Genomic_DNA"/>
</dbReference>
<organism evidence="3 5">
    <name type="scientific">Gordonia hongkongensis</name>
    <dbReference type="NCBI Taxonomy" id="1701090"/>
    <lineage>
        <taxon>Bacteria</taxon>
        <taxon>Bacillati</taxon>
        <taxon>Actinomycetota</taxon>
        <taxon>Actinomycetes</taxon>
        <taxon>Mycobacteriales</taxon>
        <taxon>Gordoniaceae</taxon>
        <taxon>Gordonia</taxon>
    </lineage>
</organism>
<proteinExistence type="predicted"/>
<evidence type="ECO:0000313" key="2">
    <source>
        <dbReference type="EMBL" id="MDF6102042.1"/>
    </source>
</evidence>